<feature type="chain" id="PRO_5046658719" description="Peptidase S1 domain-containing protein" evidence="4">
    <location>
        <begin position="28"/>
        <end position="412"/>
    </location>
</feature>
<comment type="caution">
    <text evidence="6">The sequence shown here is derived from an EMBL/GenBank/DDBJ whole genome shotgun (WGS) entry which is preliminary data.</text>
</comment>
<dbReference type="Pfam" id="PF00089">
    <property type="entry name" value="Trypsin"/>
    <property type="match status" value="1"/>
</dbReference>
<dbReference type="EMBL" id="BAABHW010000002">
    <property type="protein sequence ID" value="GAA5072190.1"/>
    <property type="molecule type" value="Genomic_DNA"/>
</dbReference>
<dbReference type="SUPFAM" id="SSF50494">
    <property type="entry name" value="Trypsin-like serine proteases"/>
    <property type="match status" value="1"/>
</dbReference>
<dbReference type="PANTHER" id="PTHR15462">
    <property type="entry name" value="SERINE PROTEASE"/>
    <property type="match status" value="1"/>
</dbReference>
<dbReference type="PROSITE" id="PS51257">
    <property type="entry name" value="PROKAR_LIPOPROTEIN"/>
    <property type="match status" value="1"/>
</dbReference>
<keyword evidence="3" id="KW-0645">Protease</keyword>
<keyword evidence="7" id="KW-1185">Reference proteome</keyword>
<dbReference type="RefSeq" id="WP_259550235.1">
    <property type="nucleotide sequence ID" value="NZ_BAABHW010000002.1"/>
</dbReference>
<dbReference type="PANTHER" id="PTHR15462:SF8">
    <property type="entry name" value="SERINE PROTEASE"/>
    <property type="match status" value="1"/>
</dbReference>
<dbReference type="InterPro" id="IPR001314">
    <property type="entry name" value="Peptidase_S1A"/>
</dbReference>
<organism evidence="6 7">
    <name type="scientific">[Roseibacterium] beibuensis</name>
    <dbReference type="NCBI Taxonomy" id="1193142"/>
    <lineage>
        <taxon>Bacteria</taxon>
        <taxon>Pseudomonadati</taxon>
        <taxon>Pseudomonadota</taxon>
        <taxon>Alphaproteobacteria</taxon>
        <taxon>Rhodobacterales</taxon>
        <taxon>Roseobacteraceae</taxon>
        <taxon>Roseicyclus</taxon>
    </lineage>
</organism>
<keyword evidence="3" id="KW-0378">Hydrolase</keyword>
<gene>
    <name evidence="6" type="ORF">GCM10023209_16780</name>
</gene>
<keyword evidence="2" id="KW-1015">Disulfide bond</keyword>
<evidence type="ECO:0000313" key="7">
    <source>
        <dbReference type="Proteomes" id="UP001499910"/>
    </source>
</evidence>
<evidence type="ECO:0000256" key="4">
    <source>
        <dbReference type="SAM" id="SignalP"/>
    </source>
</evidence>
<keyword evidence="3" id="KW-0720">Serine protease</keyword>
<feature type="signal peptide" evidence="4">
    <location>
        <begin position="1"/>
        <end position="27"/>
    </location>
</feature>
<name>A0ABP9L6P5_9RHOB</name>
<keyword evidence="1 4" id="KW-0732">Signal</keyword>
<accession>A0ABP9L6P5</accession>
<dbReference type="InterPro" id="IPR043504">
    <property type="entry name" value="Peptidase_S1_PA_chymotrypsin"/>
</dbReference>
<dbReference type="InterPro" id="IPR028301">
    <property type="entry name" value="V8_his_AS"/>
</dbReference>
<dbReference type="InterPro" id="IPR009003">
    <property type="entry name" value="Peptidase_S1_PA"/>
</dbReference>
<dbReference type="InterPro" id="IPR018114">
    <property type="entry name" value="TRYPSIN_HIS"/>
</dbReference>
<dbReference type="InterPro" id="IPR050966">
    <property type="entry name" value="Glutamyl_endopeptidase"/>
</dbReference>
<evidence type="ECO:0000256" key="3">
    <source>
        <dbReference type="RuleBase" id="RU363034"/>
    </source>
</evidence>
<dbReference type="Gene3D" id="2.40.10.10">
    <property type="entry name" value="Trypsin-like serine proteases"/>
    <property type="match status" value="2"/>
</dbReference>
<dbReference type="InterPro" id="IPR001254">
    <property type="entry name" value="Trypsin_dom"/>
</dbReference>
<evidence type="ECO:0000313" key="6">
    <source>
        <dbReference type="EMBL" id="GAA5072190.1"/>
    </source>
</evidence>
<dbReference type="InterPro" id="IPR033116">
    <property type="entry name" value="TRYPSIN_SER"/>
</dbReference>
<dbReference type="PROSITE" id="PS00672">
    <property type="entry name" value="V8_HIS"/>
    <property type="match status" value="1"/>
</dbReference>
<feature type="domain" description="Peptidase S1" evidence="5">
    <location>
        <begin position="174"/>
        <end position="390"/>
    </location>
</feature>
<reference evidence="7" key="1">
    <citation type="journal article" date="2019" name="Int. J. Syst. Evol. Microbiol.">
        <title>The Global Catalogue of Microorganisms (GCM) 10K type strain sequencing project: providing services to taxonomists for standard genome sequencing and annotation.</title>
        <authorList>
            <consortium name="The Broad Institute Genomics Platform"/>
            <consortium name="The Broad Institute Genome Sequencing Center for Infectious Disease"/>
            <person name="Wu L."/>
            <person name="Ma J."/>
        </authorList>
    </citation>
    <scope>NUCLEOTIDE SEQUENCE [LARGE SCALE GENOMIC DNA]</scope>
    <source>
        <strain evidence="7">JCM 18015</strain>
    </source>
</reference>
<dbReference type="PROSITE" id="PS50240">
    <property type="entry name" value="TRYPSIN_DOM"/>
    <property type="match status" value="1"/>
</dbReference>
<dbReference type="PRINTS" id="PR00722">
    <property type="entry name" value="CHYMOTRYPSIN"/>
</dbReference>
<sequence>MQVFSPRAQVAAALVLGCVASANPLFAQDWSLPSTFGEISITGGFQPDPNWLHVLAGGEIRREFPDAVTGNRCTGHFADAPDFRLFYDPSEGGPLSIYVESRDDTVLLVNTPDTQWHCNDDSSGLNPGLSFEDPLAGQYDIWVGTYQPSNGDYPSAILSMSGEAPFAATFARAFFGEDDRIVVDPSQAPWNMIGFVDLSSASCTGVLIGPATVLTAGHCLADEGQITTLPVEFIAGFDRGDFVARSPISGYHVPANWMAGEQEGYDFAFLYLTNPIGDQVGWMDVTVLSEAEIAEALAGDGPDIMQAGYSYDQQGLMTGNLDCPFVEIGSQNRLIHQCDTLQGDSGSPLFIETDGRYRVIGIESHTNAMPREEFDQNVAMYSEYIVNEMWAMAGQGGSTGTVGSGAMVPATK</sequence>
<evidence type="ECO:0000256" key="2">
    <source>
        <dbReference type="ARBA" id="ARBA00023157"/>
    </source>
</evidence>
<proteinExistence type="predicted"/>
<dbReference type="Proteomes" id="UP001499910">
    <property type="component" value="Unassembled WGS sequence"/>
</dbReference>
<dbReference type="PROSITE" id="PS00134">
    <property type="entry name" value="TRYPSIN_HIS"/>
    <property type="match status" value="1"/>
</dbReference>
<protein>
    <recommendedName>
        <fullName evidence="5">Peptidase S1 domain-containing protein</fullName>
    </recommendedName>
</protein>
<evidence type="ECO:0000256" key="1">
    <source>
        <dbReference type="ARBA" id="ARBA00022729"/>
    </source>
</evidence>
<evidence type="ECO:0000259" key="5">
    <source>
        <dbReference type="PROSITE" id="PS50240"/>
    </source>
</evidence>
<dbReference type="PROSITE" id="PS00135">
    <property type="entry name" value="TRYPSIN_SER"/>
    <property type="match status" value="1"/>
</dbReference>